<organism evidence="1 2">
    <name type="scientific">Agromyces badenianii</name>
    <dbReference type="NCBI Taxonomy" id="2080742"/>
    <lineage>
        <taxon>Bacteria</taxon>
        <taxon>Bacillati</taxon>
        <taxon>Actinomycetota</taxon>
        <taxon>Actinomycetes</taxon>
        <taxon>Micrococcales</taxon>
        <taxon>Microbacteriaceae</taxon>
        <taxon>Agromyces</taxon>
    </lineage>
</organism>
<proteinExistence type="predicted"/>
<dbReference type="Proteomes" id="UP000244729">
    <property type="component" value="Chromosome"/>
</dbReference>
<gene>
    <name evidence="1" type="ORF">DCE93_00060</name>
</gene>
<evidence type="ECO:0000313" key="1">
    <source>
        <dbReference type="EMBL" id="AWB94265.1"/>
    </source>
</evidence>
<accession>A0A2S0WSE1</accession>
<name>A0A2S0WSE1_9MICO</name>
<reference evidence="1 2" key="1">
    <citation type="submission" date="2018-04" db="EMBL/GenBank/DDBJ databases">
        <authorList>
            <person name="Li J."/>
        </authorList>
    </citation>
    <scope>NUCLEOTIDE SEQUENCE [LARGE SCALE GENOMIC DNA]</scope>
    <source>
        <strain evidence="2">30A</strain>
    </source>
</reference>
<evidence type="ECO:0000313" key="2">
    <source>
        <dbReference type="Proteomes" id="UP000244729"/>
    </source>
</evidence>
<protein>
    <submittedName>
        <fullName evidence="1">Uncharacterized protein</fullName>
    </submittedName>
</protein>
<dbReference type="KEGG" id="agm:DCE93_00060"/>
<keyword evidence="2" id="KW-1185">Reference proteome</keyword>
<dbReference type="AlphaFoldDB" id="A0A2S0WSE1"/>
<sequence>MNTSTLTAGRSPQGQAVALRADARLLRERIARRTGLALIAWGRRQDERRTHSANSERRRNELLAARLQAAEFQRMALIATPMI</sequence>
<dbReference type="RefSeq" id="WP_108594092.1">
    <property type="nucleotide sequence ID" value="NZ_CP028913.1"/>
</dbReference>
<dbReference type="EMBL" id="CP028913">
    <property type="protein sequence ID" value="AWB94265.1"/>
    <property type="molecule type" value="Genomic_DNA"/>
</dbReference>